<organism evidence="3 4">
    <name type="scientific">Flavobacterium ammonificans</name>
    <dbReference type="NCBI Taxonomy" id="1751056"/>
    <lineage>
        <taxon>Bacteria</taxon>
        <taxon>Pseudomonadati</taxon>
        <taxon>Bacteroidota</taxon>
        <taxon>Flavobacteriia</taxon>
        <taxon>Flavobacteriales</taxon>
        <taxon>Flavobacteriaceae</taxon>
        <taxon>Flavobacterium</taxon>
    </lineage>
</organism>
<dbReference type="InterPro" id="IPR000305">
    <property type="entry name" value="GIY-YIG_endonuc"/>
</dbReference>
<dbReference type="Pfam" id="PF01541">
    <property type="entry name" value="GIY-YIG"/>
    <property type="match status" value="1"/>
</dbReference>
<sequence>MENIVYILHSKQLGKYYIGFTKNLDLRLDFHQNDIQTRKFTYKADDWDLIFTIECKSKEQGLSIEKHIKAMKSRVYVQNLMKYPEMTIKLLKKYSDTSDC</sequence>
<comment type="similarity">
    <text evidence="1">Belongs to the UPF0213 family.</text>
</comment>
<keyword evidence="4" id="KW-1185">Reference proteome</keyword>
<dbReference type="EMBL" id="AP025183">
    <property type="protein sequence ID" value="BDB52294.1"/>
    <property type="molecule type" value="Genomic_DNA"/>
</dbReference>
<dbReference type="InterPro" id="IPR035901">
    <property type="entry name" value="GIY-YIG_endonuc_sf"/>
</dbReference>
<dbReference type="RefSeq" id="WP_229331020.1">
    <property type="nucleotide sequence ID" value="NZ_AP025183.1"/>
</dbReference>
<evidence type="ECO:0000313" key="4">
    <source>
        <dbReference type="Proteomes" id="UP001319865"/>
    </source>
</evidence>
<dbReference type="Gene3D" id="3.40.1440.10">
    <property type="entry name" value="GIY-YIG endonuclease"/>
    <property type="match status" value="1"/>
</dbReference>
<accession>A0ABM7UXU8</accession>
<feature type="domain" description="GIY-YIG" evidence="2">
    <location>
        <begin position="1"/>
        <end position="78"/>
    </location>
</feature>
<dbReference type="PROSITE" id="PS50164">
    <property type="entry name" value="GIY_YIG"/>
    <property type="match status" value="1"/>
</dbReference>
<proteinExistence type="inferred from homology"/>
<dbReference type="InterPro" id="IPR050190">
    <property type="entry name" value="UPF0213_domain"/>
</dbReference>
<evidence type="ECO:0000256" key="1">
    <source>
        <dbReference type="ARBA" id="ARBA00007435"/>
    </source>
</evidence>
<dbReference type="Proteomes" id="UP001319865">
    <property type="component" value="Chromosome"/>
</dbReference>
<dbReference type="PANTHER" id="PTHR34477">
    <property type="entry name" value="UPF0213 PROTEIN YHBQ"/>
    <property type="match status" value="1"/>
</dbReference>
<reference evidence="3 4" key="2">
    <citation type="journal article" date="2022" name="Microorganisms">
        <title>Complete Genome Sequences of Two Flavobacterium ammonificans Strains and a Flavobacterium ammoniigenes Strain of Ammonifying Bacterioplankton Isolated from Surface River Water.</title>
        <authorList>
            <person name="Suda W."/>
            <person name="Ogata Y."/>
            <person name="Shindo C."/>
            <person name="Watanabe K."/>
        </authorList>
    </citation>
    <scope>NUCLEOTIDE SEQUENCE [LARGE SCALE GENOMIC DNA]</scope>
    <source>
        <strain evidence="3 4">GENT11</strain>
    </source>
</reference>
<protein>
    <recommendedName>
        <fullName evidence="2">GIY-YIG domain-containing protein</fullName>
    </recommendedName>
</protein>
<dbReference type="PANTHER" id="PTHR34477:SF1">
    <property type="entry name" value="UPF0213 PROTEIN YHBQ"/>
    <property type="match status" value="1"/>
</dbReference>
<name>A0ABM7UXU8_9FLAO</name>
<evidence type="ECO:0000259" key="2">
    <source>
        <dbReference type="PROSITE" id="PS50164"/>
    </source>
</evidence>
<dbReference type="SUPFAM" id="SSF82771">
    <property type="entry name" value="GIY-YIG endonuclease"/>
    <property type="match status" value="1"/>
</dbReference>
<dbReference type="CDD" id="cd10449">
    <property type="entry name" value="GIY-YIG_SLX1_like"/>
    <property type="match status" value="1"/>
</dbReference>
<evidence type="ECO:0000313" key="3">
    <source>
        <dbReference type="EMBL" id="BDB52294.1"/>
    </source>
</evidence>
<reference evidence="3 4" key="1">
    <citation type="journal article" date="2022" name="Int. J. Syst. Evol. Microbiol.">
        <title>Flavobacterium ammonificans sp. nov. and Flavobacterium ammoniigenes sp. nov., ammonifying bacteria isolated from surface river water.</title>
        <authorList>
            <person name="Watanabe K."/>
            <person name="Kitamura T."/>
            <person name="Ogata Y."/>
            <person name="Shindo C."/>
            <person name="Suda W."/>
        </authorList>
    </citation>
    <scope>NUCLEOTIDE SEQUENCE [LARGE SCALE GENOMIC DNA]</scope>
    <source>
        <strain evidence="3 4">GENT11</strain>
    </source>
</reference>
<gene>
    <name evidence="3" type="ORF">GENT11_06060</name>
</gene>